<dbReference type="Pfam" id="PF12762">
    <property type="entry name" value="DDE_Tnp_IS1595"/>
    <property type="match status" value="1"/>
</dbReference>
<sequence length="228" mass="25586">MSAIQFQRQTGIKNYQTAYMMLHKLRSGMVSQDRTKLDGTIQVDETYVGGKKPGLRGRGAAGKVVVAGAAEIKNKKISRVRLKIIPNVNSQTLTKFVEKNAVKGSTIITDDWKGYNSLQSANYNRIIDDSELANLHKVFGNLKQWLVGTHKGVSPQHLQAYLNEFTFRLNRRVTPMAAFQTSLGLGTKKRGPTYKGLYGVAKGKSEYQHPNPTVDMLKNYLLEKNRRL</sequence>
<evidence type="ECO:0000313" key="2">
    <source>
        <dbReference type="EMBL" id="GAG37322.1"/>
    </source>
</evidence>
<comment type="caution">
    <text evidence="2">The sequence shown here is derived from an EMBL/GenBank/DDBJ whole genome shotgun (WGS) entry which is preliminary data.</text>
</comment>
<dbReference type="AlphaFoldDB" id="X0XPS5"/>
<protein>
    <recommendedName>
        <fullName evidence="1">ISXO2-like transposase domain-containing protein</fullName>
    </recommendedName>
</protein>
<name>X0XPS5_9ZZZZ</name>
<gene>
    <name evidence="2" type="ORF">S01H1_69107</name>
</gene>
<dbReference type="SMART" id="SM01126">
    <property type="entry name" value="DDE_Tnp_IS1595"/>
    <property type="match status" value="1"/>
</dbReference>
<accession>X0XPS5</accession>
<feature type="domain" description="ISXO2-like transposase" evidence="1">
    <location>
        <begin position="36"/>
        <end position="170"/>
    </location>
</feature>
<reference evidence="2" key="1">
    <citation type="journal article" date="2014" name="Front. Microbiol.">
        <title>High frequency of phylogenetically diverse reductive dehalogenase-homologous genes in deep subseafloor sedimentary metagenomes.</title>
        <authorList>
            <person name="Kawai M."/>
            <person name="Futagami T."/>
            <person name="Toyoda A."/>
            <person name="Takaki Y."/>
            <person name="Nishi S."/>
            <person name="Hori S."/>
            <person name="Arai W."/>
            <person name="Tsubouchi T."/>
            <person name="Morono Y."/>
            <person name="Uchiyama I."/>
            <person name="Ito T."/>
            <person name="Fujiyama A."/>
            <person name="Inagaki F."/>
            <person name="Takami H."/>
        </authorList>
    </citation>
    <scope>NUCLEOTIDE SEQUENCE</scope>
    <source>
        <strain evidence="2">Expedition CK06-06</strain>
    </source>
</reference>
<organism evidence="2">
    <name type="scientific">marine sediment metagenome</name>
    <dbReference type="NCBI Taxonomy" id="412755"/>
    <lineage>
        <taxon>unclassified sequences</taxon>
        <taxon>metagenomes</taxon>
        <taxon>ecological metagenomes</taxon>
    </lineage>
</organism>
<evidence type="ECO:0000259" key="1">
    <source>
        <dbReference type="SMART" id="SM01126"/>
    </source>
</evidence>
<dbReference type="InterPro" id="IPR024445">
    <property type="entry name" value="Tnp_ISXO2-like"/>
</dbReference>
<proteinExistence type="predicted"/>
<dbReference type="NCBIfam" id="NF033547">
    <property type="entry name" value="transpos_IS1595"/>
    <property type="match status" value="1"/>
</dbReference>
<dbReference type="EMBL" id="BARS01045857">
    <property type="protein sequence ID" value="GAG37322.1"/>
    <property type="molecule type" value="Genomic_DNA"/>
</dbReference>